<evidence type="ECO:0000256" key="3">
    <source>
        <dbReference type="ARBA" id="ARBA00022676"/>
    </source>
</evidence>
<keyword evidence="6 9" id="KW-0057">Aromatic amino acid biosynthesis</keyword>
<comment type="pathway">
    <text evidence="1 9">Amino-acid biosynthesis; L-tryptophan biosynthesis; L-tryptophan from chorismate: step 2/5.</text>
</comment>
<evidence type="ECO:0000256" key="1">
    <source>
        <dbReference type="ARBA" id="ARBA00004907"/>
    </source>
</evidence>
<keyword evidence="9" id="KW-0460">Magnesium</keyword>
<evidence type="ECO:0000313" key="12">
    <source>
        <dbReference type="EMBL" id="QKG84334.1"/>
    </source>
</evidence>
<feature type="binding site" evidence="9">
    <location>
        <begin position="108"/>
        <end position="116"/>
    </location>
    <ligand>
        <name>5-phospho-alpha-D-ribose 1-diphosphate</name>
        <dbReference type="ChEBI" id="CHEBI:58017"/>
    </ligand>
</feature>
<accession>A0A7D4CFF7</accession>
<feature type="binding site" evidence="9">
    <location>
        <position position="80"/>
    </location>
    <ligand>
        <name>anthranilate</name>
        <dbReference type="ChEBI" id="CHEBI:16567"/>
        <label>1</label>
    </ligand>
</feature>
<feature type="binding site" evidence="9">
    <location>
        <position position="120"/>
    </location>
    <ligand>
        <name>5-phospho-alpha-D-ribose 1-diphosphate</name>
        <dbReference type="ChEBI" id="CHEBI:58017"/>
    </ligand>
</feature>
<evidence type="ECO:0000256" key="2">
    <source>
        <dbReference type="ARBA" id="ARBA00022605"/>
    </source>
</evidence>
<keyword evidence="3 9" id="KW-0328">Glycosyltransferase</keyword>
<dbReference type="Gene3D" id="3.40.1030.10">
    <property type="entry name" value="Nucleoside phosphorylase/phosphoribosyltransferase catalytic domain"/>
    <property type="match status" value="1"/>
</dbReference>
<dbReference type="Proteomes" id="UP000503088">
    <property type="component" value="Chromosome"/>
</dbReference>
<dbReference type="Gene3D" id="1.20.970.10">
    <property type="entry name" value="Transferase, Pyrimidine Nucleoside Phosphorylase, Chain C"/>
    <property type="match status" value="1"/>
</dbReference>
<dbReference type="AlphaFoldDB" id="A0A7D4CFF7"/>
<feature type="domain" description="Glycosyl transferase family 3" evidence="10">
    <location>
        <begin position="74"/>
        <end position="323"/>
    </location>
</feature>
<dbReference type="EC" id="2.4.2.18" evidence="9"/>
<dbReference type="InterPro" id="IPR000312">
    <property type="entry name" value="Glycosyl_Trfase_fam3"/>
</dbReference>
<dbReference type="InterPro" id="IPR017459">
    <property type="entry name" value="Glycosyl_Trfase_fam3_N_dom"/>
</dbReference>
<dbReference type="GO" id="GO:0005829">
    <property type="term" value="C:cytosol"/>
    <property type="evidence" value="ECO:0007669"/>
    <property type="project" value="TreeGrafter"/>
</dbReference>
<evidence type="ECO:0000313" key="13">
    <source>
        <dbReference type="Proteomes" id="UP000503088"/>
    </source>
</evidence>
<dbReference type="RefSeq" id="WP_173221935.1">
    <property type="nucleotide sequence ID" value="NZ_CP048104.1"/>
</dbReference>
<evidence type="ECO:0000256" key="9">
    <source>
        <dbReference type="HAMAP-Rule" id="MF_00211"/>
    </source>
</evidence>
<organism evidence="12 13">
    <name type="scientific">Kroppenstedtia pulmonis</name>
    <dbReference type="NCBI Taxonomy" id="1380685"/>
    <lineage>
        <taxon>Bacteria</taxon>
        <taxon>Bacillati</taxon>
        <taxon>Bacillota</taxon>
        <taxon>Bacilli</taxon>
        <taxon>Bacillales</taxon>
        <taxon>Thermoactinomycetaceae</taxon>
        <taxon>Kroppenstedtia</taxon>
    </lineage>
</organism>
<dbReference type="InterPro" id="IPR035902">
    <property type="entry name" value="Nuc_phospho_transferase"/>
</dbReference>
<evidence type="ECO:0000256" key="8">
    <source>
        <dbReference type="ARBA" id="ARBA00061188"/>
    </source>
</evidence>
<comment type="similarity">
    <text evidence="8">In the C-terminal section; belongs to the anthranilate phosphoribosyltransferase family.</text>
</comment>
<dbReference type="UniPathway" id="UPA00035">
    <property type="reaction ID" value="UER00041"/>
</dbReference>
<reference evidence="12 13" key="1">
    <citation type="submission" date="2020-01" db="EMBL/GenBank/DDBJ databases">
        <authorList>
            <person name="Gulvik C.A."/>
            <person name="Batra D.G."/>
        </authorList>
    </citation>
    <scope>NUCLEOTIDE SEQUENCE [LARGE SCALE GENOMIC DNA]</scope>
    <source>
        <strain evidence="12 13">W9323</strain>
    </source>
</reference>
<dbReference type="SUPFAM" id="SSF52418">
    <property type="entry name" value="Nucleoside phosphorylase/phosphoribosyltransferase catalytic domain"/>
    <property type="match status" value="1"/>
</dbReference>
<dbReference type="InterPro" id="IPR005940">
    <property type="entry name" value="Anthranilate_Pribosyl_Tfrase"/>
</dbReference>
<dbReference type="EMBL" id="CP048104">
    <property type="protein sequence ID" value="QKG84334.1"/>
    <property type="molecule type" value="Genomic_DNA"/>
</dbReference>
<dbReference type="Pfam" id="PF00591">
    <property type="entry name" value="Glycos_transf_3"/>
    <property type="match status" value="1"/>
</dbReference>
<feature type="binding site" evidence="9">
    <location>
        <position position="226"/>
    </location>
    <ligand>
        <name>Mg(2+)</name>
        <dbReference type="ChEBI" id="CHEBI:18420"/>
        <label>2</label>
    </ligand>
</feature>
<evidence type="ECO:0000256" key="6">
    <source>
        <dbReference type="ARBA" id="ARBA00023141"/>
    </source>
</evidence>
<dbReference type="InterPro" id="IPR036320">
    <property type="entry name" value="Glycosyl_Trfase_fam3_N_dom_sf"/>
</dbReference>
<proteinExistence type="inferred from homology"/>
<evidence type="ECO:0000256" key="7">
    <source>
        <dbReference type="ARBA" id="ARBA00052328"/>
    </source>
</evidence>
<feature type="domain" description="Glycosyl transferase family 3 N-terminal" evidence="11">
    <location>
        <begin position="6"/>
        <end position="65"/>
    </location>
</feature>
<evidence type="ECO:0000259" key="11">
    <source>
        <dbReference type="Pfam" id="PF02885"/>
    </source>
</evidence>
<keyword evidence="4 9" id="KW-0808">Transferase</keyword>
<dbReference type="HAMAP" id="MF_00211">
    <property type="entry name" value="TrpD"/>
    <property type="match status" value="1"/>
</dbReference>
<feature type="binding site" evidence="9">
    <location>
        <begin position="83"/>
        <end position="84"/>
    </location>
    <ligand>
        <name>5-phospho-alpha-D-ribose 1-diphosphate</name>
        <dbReference type="ChEBI" id="CHEBI:58017"/>
    </ligand>
</feature>
<feature type="binding site" evidence="9">
    <location>
        <position position="80"/>
    </location>
    <ligand>
        <name>5-phospho-alpha-D-ribose 1-diphosphate</name>
        <dbReference type="ChEBI" id="CHEBI:58017"/>
    </ligand>
</feature>
<dbReference type="FunFam" id="3.40.1030.10:FF:000002">
    <property type="entry name" value="Anthranilate phosphoribosyltransferase"/>
    <property type="match status" value="1"/>
</dbReference>
<name>A0A7D4CFF7_9BACL</name>
<evidence type="ECO:0000256" key="4">
    <source>
        <dbReference type="ARBA" id="ARBA00022679"/>
    </source>
</evidence>
<comment type="catalytic activity">
    <reaction evidence="7 9">
        <text>N-(5-phospho-beta-D-ribosyl)anthranilate + diphosphate = 5-phospho-alpha-D-ribose 1-diphosphate + anthranilate</text>
        <dbReference type="Rhea" id="RHEA:11768"/>
        <dbReference type="ChEBI" id="CHEBI:16567"/>
        <dbReference type="ChEBI" id="CHEBI:18277"/>
        <dbReference type="ChEBI" id="CHEBI:33019"/>
        <dbReference type="ChEBI" id="CHEBI:58017"/>
        <dbReference type="EC" id="2.4.2.18"/>
    </reaction>
</comment>
<comment type="subunit">
    <text evidence="9">Homodimer.</text>
</comment>
<feature type="binding site" evidence="9">
    <location>
        <begin position="90"/>
        <end position="93"/>
    </location>
    <ligand>
        <name>5-phospho-alpha-D-ribose 1-diphosphate</name>
        <dbReference type="ChEBI" id="CHEBI:58017"/>
    </ligand>
</feature>
<dbReference type="KEGG" id="kpul:GXN76_07495"/>
<keyword evidence="9" id="KW-0479">Metal-binding</keyword>
<keyword evidence="2 9" id="KW-0028">Amino-acid biosynthesis</keyword>
<dbReference type="Pfam" id="PF02885">
    <property type="entry name" value="Glycos_trans_3N"/>
    <property type="match status" value="1"/>
</dbReference>
<feature type="binding site" evidence="9">
    <location>
        <position position="111"/>
    </location>
    <ligand>
        <name>anthranilate</name>
        <dbReference type="ChEBI" id="CHEBI:16567"/>
        <label>1</label>
    </ligand>
</feature>
<dbReference type="GO" id="GO:0000162">
    <property type="term" value="P:L-tryptophan biosynthetic process"/>
    <property type="evidence" value="ECO:0007669"/>
    <property type="project" value="UniProtKB-UniRule"/>
</dbReference>
<evidence type="ECO:0000259" key="10">
    <source>
        <dbReference type="Pfam" id="PF00591"/>
    </source>
</evidence>
<dbReference type="GO" id="GO:0004048">
    <property type="term" value="F:anthranilate phosphoribosyltransferase activity"/>
    <property type="evidence" value="ECO:0007669"/>
    <property type="project" value="UniProtKB-UniRule"/>
</dbReference>
<comment type="similarity">
    <text evidence="9">Belongs to the anthranilate phosphoribosyltransferase family.</text>
</comment>
<protein>
    <recommendedName>
        <fullName evidence="9">Anthranilate phosphoribosyltransferase</fullName>
        <ecNumber evidence="9">2.4.2.18</ecNumber>
    </recommendedName>
</protein>
<feature type="binding site" evidence="9">
    <location>
        <position position="225"/>
    </location>
    <ligand>
        <name>Mg(2+)</name>
        <dbReference type="ChEBI" id="CHEBI:18420"/>
        <label>2</label>
    </ligand>
</feature>
<dbReference type="NCBIfam" id="TIGR01245">
    <property type="entry name" value="trpD"/>
    <property type="match status" value="1"/>
</dbReference>
<comment type="cofactor">
    <cofactor evidence="9">
        <name>Mg(2+)</name>
        <dbReference type="ChEBI" id="CHEBI:18420"/>
    </cofactor>
    <text evidence="9">Binds 2 magnesium ions per monomer.</text>
</comment>
<dbReference type="SUPFAM" id="SSF47648">
    <property type="entry name" value="Nucleoside phosphorylase/phosphoribosyltransferase N-terminal domain"/>
    <property type="match status" value="1"/>
</dbReference>
<dbReference type="PANTHER" id="PTHR43285:SF2">
    <property type="entry name" value="ANTHRANILATE PHOSPHORIBOSYLTRANSFERASE"/>
    <property type="match status" value="1"/>
</dbReference>
<feature type="binding site" evidence="9">
    <location>
        <position position="88"/>
    </location>
    <ligand>
        <name>5-phospho-alpha-D-ribose 1-diphosphate</name>
        <dbReference type="ChEBI" id="CHEBI:58017"/>
    </ligand>
</feature>
<feature type="binding site" evidence="9">
    <location>
        <position position="226"/>
    </location>
    <ligand>
        <name>Mg(2+)</name>
        <dbReference type="ChEBI" id="CHEBI:18420"/>
        <label>1</label>
    </ligand>
</feature>
<keyword evidence="5 9" id="KW-0822">Tryptophan biosynthesis</keyword>
<keyword evidence="13" id="KW-1185">Reference proteome</keyword>
<evidence type="ECO:0000256" key="5">
    <source>
        <dbReference type="ARBA" id="ARBA00022822"/>
    </source>
</evidence>
<feature type="binding site" evidence="9">
    <location>
        <position position="166"/>
    </location>
    <ligand>
        <name>anthranilate</name>
        <dbReference type="ChEBI" id="CHEBI:16567"/>
        <label>2</label>
    </ligand>
</feature>
<feature type="binding site" evidence="9">
    <location>
        <position position="92"/>
    </location>
    <ligand>
        <name>Mg(2+)</name>
        <dbReference type="ChEBI" id="CHEBI:18420"/>
        <label>1</label>
    </ligand>
</feature>
<comment type="function">
    <text evidence="9">Catalyzes the transfer of the phosphoribosyl group of 5-phosphorylribose-1-pyrophosphate (PRPP) to anthranilate to yield N-(5'-phosphoribosyl)-anthranilate (PRA).</text>
</comment>
<dbReference type="PANTHER" id="PTHR43285">
    <property type="entry name" value="ANTHRANILATE PHOSPHORIBOSYLTRANSFERASE"/>
    <property type="match status" value="1"/>
</dbReference>
<gene>
    <name evidence="9 12" type="primary">trpD</name>
    <name evidence="12" type="ORF">GXN76_07495</name>
</gene>
<dbReference type="GO" id="GO:0000287">
    <property type="term" value="F:magnesium ion binding"/>
    <property type="evidence" value="ECO:0007669"/>
    <property type="project" value="UniProtKB-UniRule"/>
</dbReference>
<sequence>MIQKTLSKVVGKMDLSQMEAAELVRGMMDGKVTFAQAGAALAALRMKGETVEEISGFAMAMRERATQVDLSDLDALDTCGTGGDGKGTFNISTAAAIVAAAAGAKVAKHGNRAASGQSGSADVLEALGINIRLNPGEAKQSLEKLGICFLFAPLYHQGMKTVMPTRKELGFRTCFNLLGPLVNPARVRRQLVGVYDPNLTETVARVLLSLGGHRILVVAGLDGMDEISITGKTRISEVDQGSVKTYEVSPEDLGLQRASLAELMGSDSRENAALIRQVLEGEPGPRQNVVLANAGAALYVAGQATCLQEGIHLASEAIDQGLAAKKLKDMILFGKETCYVS</sequence>
<comment type="caution">
    <text evidence="9">Lacks conserved residue(s) required for the propagation of feature annotation.</text>
</comment>